<keyword evidence="1" id="KW-0640">Prion</keyword>
<sequence>MIFLKHLPAEEKASWQTTSHFVKKTSRYDNQETHCVDCLAYSIKQHCDVVVESCLYGGGGEALTHTDIELSGCGLGEACKTSDRDSQHSRQGQILVRATSKYSNPNAICKCKASLLCLSTLFCKNENLY</sequence>
<organism evidence="1 2">
    <name type="scientific">Trichinella spiralis</name>
    <name type="common">Trichina worm</name>
    <dbReference type="NCBI Taxonomy" id="6334"/>
    <lineage>
        <taxon>Eukaryota</taxon>
        <taxon>Metazoa</taxon>
        <taxon>Ecdysozoa</taxon>
        <taxon>Nematoda</taxon>
        <taxon>Enoplea</taxon>
        <taxon>Dorylaimia</taxon>
        <taxon>Trichinellida</taxon>
        <taxon>Trichinellidae</taxon>
        <taxon>Trichinella</taxon>
    </lineage>
</organism>
<name>A0ABR3KRH1_TRISP</name>
<keyword evidence="2" id="KW-1185">Reference proteome</keyword>
<dbReference type="EMBL" id="JBEUSY010000240">
    <property type="protein sequence ID" value="KAL1241798.1"/>
    <property type="molecule type" value="Genomic_DNA"/>
</dbReference>
<comment type="caution">
    <text evidence="1">The sequence shown here is derived from an EMBL/GenBank/DDBJ whole genome shotgun (WGS) entry which is preliminary data.</text>
</comment>
<gene>
    <name evidence="1" type="ORF">TSPI_00137</name>
</gene>
<protein>
    <submittedName>
        <fullName evidence="1">Major prion protein</fullName>
    </submittedName>
</protein>
<proteinExistence type="predicted"/>
<accession>A0ABR3KRH1</accession>
<reference evidence="1 2" key="1">
    <citation type="submission" date="2024-07" db="EMBL/GenBank/DDBJ databases">
        <title>Enhanced genomic and transcriptomic resources for Trichinella pseudospiralis and T. spiralis underpin the discovery of pronounced molecular differences between stages and species.</title>
        <authorList>
            <person name="Pasi K.K."/>
            <person name="La Rosa G."/>
            <person name="Gomez-Morales M.A."/>
            <person name="Tosini F."/>
            <person name="Sumanam S."/>
            <person name="Young N.D."/>
            <person name="Chang B.C."/>
            <person name="Robin G.B."/>
        </authorList>
    </citation>
    <scope>NUCLEOTIDE SEQUENCE [LARGE SCALE GENOMIC DNA]</scope>
    <source>
        <strain evidence="1">ISS534</strain>
    </source>
</reference>
<evidence type="ECO:0000313" key="1">
    <source>
        <dbReference type="EMBL" id="KAL1241798.1"/>
    </source>
</evidence>
<dbReference type="Proteomes" id="UP001558632">
    <property type="component" value="Unassembled WGS sequence"/>
</dbReference>
<keyword evidence="1" id="KW-0034">Amyloid</keyword>
<evidence type="ECO:0000313" key="2">
    <source>
        <dbReference type="Proteomes" id="UP001558632"/>
    </source>
</evidence>